<feature type="transmembrane region" description="Helical" evidence="8">
    <location>
        <begin position="105"/>
        <end position="126"/>
    </location>
</feature>
<feature type="transmembrane region" description="Helical" evidence="8">
    <location>
        <begin position="234"/>
        <end position="253"/>
    </location>
</feature>
<feature type="transmembrane region" description="Helical" evidence="8">
    <location>
        <begin position="133"/>
        <end position="154"/>
    </location>
</feature>
<evidence type="ECO:0000256" key="9">
    <source>
        <dbReference type="SAM" id="SignalP"/>
    </source>
</evidence>
<evidence type="ECO:0000256" key="7">
    <source>
        <dbReference type="SAM" id="MobiDB-lite"/>
    </source>
</evidence>
<name>A0A833T9N0_PHYIN</name>
<gene>
    <name evidence="11" type="ORF">GN244_ATG03146</name>
</gene>
<sequence>MAGLSTSKSTVLALILVQFAIRISKVSADVDSASNSVKSLFGKARGIQLEGSVLAATAIIIGAVMLIFGFRLIRVALFAVGFVVGGVTTAMIAERLFSDESWLVLASWIAFGVGGILCGAAVIWLYPVSTFIAGAATGVMAGMIITSSVGYLIYPGHTKDLLTLMCVVLGFFFGVLALKFGKPVLIISTSLFGSGLVAWGVGYFGEDFPNANDLEQYASIGVNGETVYSIPSAWWGYLAGIIVLFVFGMFIQFRKTARNVKDNRPKGRRVDVTEYVERRRRVTKAKITWIWRLLLPARCKKFENDLDKKRSKEQQTSPPSHFSSASRQEYADLNATDVTIEYDERIPRQKRIYYSEHESDPYDFEPTREPCVVGGDHAHKDSSICSEKVVHIERHYI</sequence>
<feature type="chain" id="PRO_5032807197" description="Transmembrane protein 198" evidence="9">
    <location>
        <begin position="29"/>
        <end position="397"/>
    </location>
</feature>
<feature type="transmembrane region" description="Helical" evidence="8">
    <location>
        <begin position="52"/>
        <end position="70"/>
    </location>
</feature>
<keyword evidence="5 8" id="KW-0472">Membrane</keyword>
<evidence type="ECO:0000256" key="8">
    <source>
        <dbReference type="SAM" id="Phobius"/>
    </source>
</evidence>
<feature type="transmembrane region" description="Helical" evidence="8">
    <location>
        <begin position="185"/>
        <end position="205"/>
    </location>
</feature>
<organism evidence="11 12">
    <name type="scientific">Phytophthora infestans</name>
    <name type="common">Potato late blight agent</name>
    <name type="synonym">Botrytis infestans</name>
    <dbReference type="NCBI Taxonomy" id="4787"/>
    <lineage>
        <taxon>Eukaryota</taxon>
        <taxon>Sar</taxon>
        <taxon>Stramenopiles</taxon>
        <taxon>Oomycota</taxon>
        <taxon>Peronosporomycetes</taxon>
        <taxon>Peronosporales</taxon>
        <taxon>Peronosporaceae</taxon>
        <taxon>Phytophthora</taxon>
    </lineage>
</organism>
<evidence type="ECO:0000256" key="2">
    <source>
        <dbReference type="ARBA" id="ARBA00006244"/>
    </source>
</evidence>
<protein>
    <recommendedName>
        <fullName evidence="6">Transmembrane protein 198</fullName>
    </recommendedName>
</protein>
<comment type="similarity">
    <text evidence="2">Belongs to the TMEM198 family.</text>
</comment>
<evidence type="ECO:0000313" key="12">
    <source>
        <dbReference type="Proteomes" id="UP000602510"/>
    </source>
</evidence>
<dbReference type="InterPro" id="IPR025256">
    <property type="entry name" value="TM7S3/TM198-like_dom"/>
</dbReference>
<feature type="transmembrane region" description="Helical" evidence="8">
    <location>
        <begin position="160"/>
        <end position="178"/>
    </location>
</feature>
<dbReference type="EMBL" id="WSZM01000069">
    <property type="protein sequence ID" value="KAF4044439.1"/>
    <property type="molecule type" value="Genomic_DNA"/>
</dbReference>
<feature type="domain" description="TM7S3/TM198-like" evidence="10">
    <location>
        <begin position="56"/>
        <end position="253"/>
    </location>
</feature>
<accession>A0A833T9N0</accession>
<dbReference type="InterPro" id="IPR040236">
    <property type="entry name" value="TMEM198"/>
</dbReference>
<evidence type="ECO:0000259" key="10">
    <source>
        <dbReference type="Pfam" id="PF13886"/>
    </source>
</evidence>
<dbReference type="Pfam" id="PF13886">
    <property type="entry name" value="TM7S3_TM198"/>
    <property type="match status" value="1"/>
</dbReference>
<dbReference type="PANTHER" id="PTHR31247:SF5">
    <property type="entry name" value="DUF4203 DOMAIN-CONTAINING PROTEIN"/>
    <property type="match status" value="1"/>
</dbReference>
<comment type="caution">
    <text evidence="11">The sequence shown here is derived from an EMBL/GenBank/DDBJ whole genome shotgun (WGS) entry which is preliminary data.</text>
</comment>
<keyword evidence="4 8" id="KW-1133">Transmembrane helix</keyword>
<feature type="signal peptide" evidence="9">
    <location>
        <begin position="1"/>
        <end position="28"/>
    </location>
</feature>
<evidence type="ECO:0000256" key="1">
    <source>
        <dbReference type="ARBA" id="ARBA00004141"/>
    </source>
</evidence>
<evidence type="ECO:0000256" key="3">
    <source>
        <dbReference type="ARBA" id="ARBA00022692"/>
    </source>
</evidence>
<dbReference type="AlphaFoldDB" id="A0A833T9N0"/>
<evidence type="ECO:0000256" key="4">
    <source>
        <dbReference type="ARBA" id="ARBA00022989"/>
    </source>
</evidence>
<dbReference type="GO" id="GO:0005886">
    <property type="term" value="C:plasma membrane"/>
    <property type="evidence" value="ECO:0007669"/>
    <property type="project" value="TreeGrafter"/>
</dbReference>
<evidence type="ECO:0000256" key="5">
    <source>
        <dbReference type="ARBA" id="ARBA00023136"/>
    </source>
</evidence>
<keyword evidence="12" id="KW-1185">Reference proteome</keyword>
<reference evidence="11" key="1">
    <citation type="submission" date="2020-04" db="EMBL/GenBank/DDBJ databases">
        <title>Hybrid Assembly of Korean Phytophthora infestans isolates.</title>
        <authorList>
            <person name="Prokchorchik M."/>
            <person name="Lee Y."/>
            <person name="Seo J."/>
            <person name="Cho J.-H."/>
            <person name="Park Y.-E."/>
            <person name="Jang D.-C."/>
            <person name="Im J.-S."/>
            <person name="Choi J.-G."/>
            <person name="Park H.-J."/>
            <person name="Lee G.-B."/>
            <person name="Lee Y.-G."/>
            <person name="Hong S.-Y."/>
            <person name="Cho K."/>
            <person name="Sohn K.H."/>
        </authorList>
    </citation>
    <scope>NUCLEOTIDE SEQUENCE</scope>
    <source>
        <strain evidence="11">KR_1_A1</strain>
    </source>
</reference>
<feature type="compositionally biased region" description="Polar residues" evidence="7">
    <location>
        <begin position="314"/>
        <end position="326"/>
    </location>
</feature>
<evidence type="ECO:0000256" key="6">
    <source>
        <dbReference type="ARBA" id="ARBA00049737"/>
    </source>
</evidence>
<proteinExistence type="inferred from homology"/>
<keyword evidence="3 8" id="KW-0812">Transmembrane</keyword>
<feature type="transmembrane region" description="Helical" evidence="8">
    <location>
        <begin position="75"/>
        <end position="93"/>
    </location>
</feature>
<keyword evidence="9" id="KW-0732">Signal</keyword>
<dbReference type="PANTHER" id="PTHR31247">
    <property type="entry name" value="TRANSMEMBRANE PROTEIN 198 FAMILY MEMBER"/>
    <property type="match status" value="1"/>
</dbReference>
<evidence type="ECO:0000313" key="11">
    <source>
        <dbReference type="EMBL" id="KAF4044439.1"/>
    </source>
</evidence>
<comment type="subcellular location">
    <subcellularLocation>
        <location evidence="1">Membrane</location>
        <topology evidence="1">Multi-pass membrane protein</topology>
    </subcellularLocation>
</comment>
<dbReference type="Proteomes" id="UP000602510">
    <property type="component" value="Unassembled WGS sequence"/>
</dbReference>
<feature type="region of interest" description="Disordered" evidence="7">
    <location>
        <begin position="306"/>
        <end position="326"/>
    </location>
</feature>